<dbReference type="InterPro" id="IPR000477">
    <property type="entry name" value="RT_dom"/>
</dbReference>
<evidence type="ECO:0000313" key="12">
    <source>
        <dbReference type="Proteomes" id="UP000633814"/>
    </source>
</evidence>
<evidence type="ECO:0000256" key="8">
    <source>
        <dbReference type="ARBA" id="ARBA00034120"/>
    </source>
</evidence>
<keyword evidence="7" id="KW-0051">Antiviral defense</keyword>
<dbReference type="EMBL" id="JAEINI020000025">
    <property type="protein sequence ID" value="MCB5228384.1"/>
    <property type="molecule type" value="Genomic_DNA"/>
</dbReference>
<sequence>MNILNSVSKESGLSVTDLLAFSKTCPHRYKVYFIAKRNSDAKRVIAQPSKEVKYLQGAVIKIFKSFDLVHEAAFAYKDGINIKQNAQVHANQKYILKMDFKDFFPSITPDLLFSQLNIAKVFLSEKDKEFLSGLLFWKRRRNSKLRLSIGAPSSPLMSNIVMYFFDSYIESYCRLNRIRYTRYADDLCFSSSMAGGLDSVKDTVNKALRSFFGRKIRLNTAKTIFASKAMNRHITGITLTNDGKLSVGRDRKREIIAAVHKVSQGNSPDCSLKTLAGLISYVHSVEGDFKDRLIKKYGEVIVQKIFDSLRE</sequence>
<dbReference type="PANTHER" id="PTHR34047">
    <property type="entry name" value="NUCLEAR INTRON MATURASE 1, MITOCHONDRIAL-RELATED"/>
    <property type="match status" value="1"/>
</dbReference>
<name>A0ABS8C7R7_9ALTE</name>
<proteinExistence type="inferred from homology"/>
<dbReference type="GO" id="GO:0003964">
    <property type="term" value="F:RNA-directed DNA polymerase activity"/>
    <property type="evidence" value="ECO:0007669"/>
    <property type="project" value="UniProtKB-KW"/>
</dbReference>
<evidence type="ECO:0000313" key="11">
    <source>
        <dbReference type="EMBL" id="MCB5228384.1"/>
    </source>
</evidence>
<dbReference type="Proteomes" id="UP000633814">
    <property type="component" value="Unassembled WGS sequence"/>
</dbReference>
<comment type="similarity">
    <text evidence="8">Belongs to the bacterial reverse transcriptase family.</text>
</comment>
<dbReference type="PANTHER" id="PTHR34047:SF7">
    <property type="entry name" value="RNA-DIRECTED DNA POLYMERASE"/>
    <property type="match status" value="1"/>
</dbReference>
<comment type="caution">
    <text evidence="11">The sequence shown here is derived from an EMBL/GenBank/DDBJ whole genome shotgun (WGS) entry which is preliminary data.</text>
</comment>
<dbReference type="SUPFAM" id="SSF56672">
    <property type="entry name" value="DNA/RNA polymerases"/>
    <property type="match status" value="1"/>
</dbReference>
<reference evidence="11 12" key="1">
    <citation type="submission" date="2021-10" db="EMBL/GenBank/DDBJ databases">
        <title>Alishewanella koreense sp. nov. isolated from seawater of southwestern coast in South Korea and the proposal for the reclassification of Rheinheimera perlucida and Rheinheimera tuosuensis as Arsukibacterium perlucida and Arsukibacterium tuosuensis.</title>
        <authorList>
            <person name="Kim K.H."/>
            <person name="Ruan W."/>
            <person name="Kim K.R."/>
            <person name="Baek J.H."/>
            <person name="Jeon C.O."/>
        </authorList>
    </citation>
    <scope>NUCLEOTIDE SEQUENCE [LARGE SCALE GENOMIC DNA]</scope>
    <source>
        <strain evidence="11 12">16-MA</strain>
    </source>
</reference>
<dbReference type="EC" id="2.7.7.49" evidence="1"/>
<evidence type="ECO:0000259" key="10">
    <source>
        <dbReference type="PROSITE" id="PS50878"/>
    </source>
</evidence>
<keyword evidence="2" id="KW-0808">Transferase</keyword>
<keyword evidence="5" id="KW-0460">Magnesium</keyword>
<keyword evidence="12" id="KW-1185">Reference proteome</keyword>
<organism evidence="11 12">
    <name type="scientific">Alishewanella maricola</name>
    <dbReference type="NCBI Taxonomy" id="2795740"/>
    <lineage>
        <taxon>Bacteria</taxon>
        <taxon>Pseudomonadati</taxon>
        <taxon>Pseudomonadota</taxon>
        <taxon>Gammaproteobacteria</taxon>
        <taxon>Alteromonadales</taxon>
        <taxon>Alteromonadaceae</taxon>
        <taxon>Alishewanella</taxon>
    </lineage>
</organism>
<evidence type="ECO:0000256" key="3">
    <source>
        <dbReference type="ARBA" id="ARBA00022695"/>
    </source>
</evidence>
<comment type="catalytic activity">
    <reaction evidence="9">
        <text>DNA(n) + a 2'-deoxyribonucleoside 5'-triphosphate = DNA(n+1) + diphosphate</text>
        <dbReference type="Rhea" id="RHEA:22508"/>
        <dbReference type="Rhea" id="RHEA-COMP:17339"/>
        <dbReference type="Rhea" id="RHEA-COMP:17340"/>
        <dbReference type="ChEBI" id="CHEBI:33019"/>
        <dbReference type="ChEBI" id="CHEBI:61560"/>
        <dbReference type="ChEBI" id="CHEBI:173112"/>
        <dbReference type="EC" id="2.7.7.49"/>
    </reaction>
</comment>
<dbReference type="RefSeq" id="WP_226752438.1">
    <property type="nucleotide sequence ID" value="NZ_JAEINI020000025.1"/>
</dbReference>
<dbReference type="InterPro" id="IPR051083">
    <property type="entry name" value="GrpII_Intron_Splice-Mob/Def"/>
</dbReference>
<accession>A0ABS8C7R7</accession>
<keyword evidence="6 11" id="KW-0695">RNA-directed DNA polymerase</keyword>
<evidence type="ECO:0000256" key="4">
    <source>
        <dbReference type="ARBA" id="ARBA00022723"/>
    </source>
</evidence>
<evidence type="ECO:0000256" key="6">
    <source>
        <dbReference type="ARBA" id="ARBA00022918"/>
    </source>
</evidence>
<evidence type="ECO:0000256" key="2">
    <source>
        <dbReference type="ARBA" id="ARBA00022679"/>
    </source>
</evidence>
<dbReference type="InterPro" id="IPR043502">
    <property type="entry name" value="DNA/RNA_pol_sf"/>
</dbReference>
<dbReference type="InterPro" id="IPR000123">
    <property type="entry name" value="Reverse_transcriptase_msDNA"/>
</dbReference>
<evidence type="ECO:0000256" key="5">
    <source>
        <dbReference type="ARBA" id="ARBA00022842"/>
    </source>
</evidence>
<evidence type="ECO:0000256" key="1">
    <source>
        <dbReference type="ARBA" id="ARBA00012493"/>
    </source>
</evidence>
<keyword evidence="3" id="KW-0548">Nucleotidyltransferase</keyword>
<dbReference type="CDD" id="cd03487">
    <property type="entry name" value="RT_Bac_retron_II"/>
    <property type="match status" value="1"/>
</dbReference>
<gene>
    <name evidence="11" type="ORF">JAO78_016385</name>
</gene>
<evidence type="ECO:0000256" key="9">
    <source>
        <dbReference type="ARBA" id="ARBA00048173"/>
    </source>
</evidence>
<dbReference type="Pfam" id="PF00078">
    <property type="entry name" value="RVT_1"/>
    <property type="match status" value="1"/>
</dbReference>
<keyword evidence="4" id="KW-0479">Metal-binding</keyword>
<dbReference type="PROSITE" id="PS50878">
    <property type="entry name" value="RT_POL"/>
    <property type="match status" value="1"/>
</dbReference>
<dbReference type="PRINTS" id="PR00866">
    <property type="entry name" value="RNADNAPOLMS"/>
</dbReference>
<dbReference type="NCBIfam" id="NF038233">
    <property type="entry name" value="retron_St85_RT"/>
    <property type="match status" value="1"/>
</dbReference>
<evidence type="ECO:0000256" key="7">
    <source>
        <dbReference type="ARBA" id="ARBA00023118"/>
    </source>
</evidence>
<feature type="domain" description="Reverse transcriptase" evidence="10">
    <location>
        <begin position="15"/>
        <end position="239"/>
    </location>
</feature>
<protein>
    <recommendedName>
        <fullName evidence="1">RNA-directed DNA polymerase</fullName>
        <ecNumber evidence="1">2.7.7.49</ecNumber>
    </recommendedName>
</protein>